<dbReference type="PANTHER" id="PTHR42795">
    <property type="entry name" value="ALANINE DEHYDROGENASE"/>
    <property type="match status" value="1"/>
</dbReference>
<dbReference type="AlphaFoldDB" id="A0A271J195"/>
<dbReference type="Pfam" id="PF05222">
    <property type="entry name" value="AlaDh_PNT_N"/>
    <property type="match status" value="1"/>
</dbReference>
<dbReference type="GO" id="GO:0000286">
    <property type="term" value="F:alanine dehydrogenase activity"/>
    <property type="evidence" value="ECO:0007669"/>
    <property type="project" value="UniProtKB-EC"/>
</dbReference>
<dbReference type="OrthoDB" id="9804592at2"/>
<sequence length="406" mass="43044">MEIPAIQGLKVESSLMPLEKPSQLGERQQRLRIGVPSESGNAERRVALSPYAAALLVSTGHEVRIEAGAGAEAQFKDSEYADAGCDVVDSAAQVYGESDLIAKVFPPRADELDLMRERQVLISALHLGGLEAETLRRLMDLKVTGIGFEFIADSDGTLPIVRMMHEISGSMAVQTAARLLESSEGGRGVMLGGISGVPPATVVILGAGVIGEWAARTAIGFGAHTIVLDTDLTALRAIEHVLDRRVTTAMANPTYVESAVKTADVVIGAAMSMGQRSPVVVTEEMVATMRPGSVVVDLVIDQGGCVETSRPTTPSDPTFVCHGVVHHCLPNLPSAVARTGTFALSNALTPYLLDIGEAGSINDALWSNVSLRTGAYVYRRHLTKKSLAAMFNMPHRDIELLIASGI</sequence>
<feature type="domain" description="Alanine dehydrogenase/pyridine nucleotide transhydrogenase N-terminal" evidence="5">
    <location>
        <begin position="34"/>
        <end position="168"/>
    </location>
</feature>
<evidence type="ECO:0000259" key="4">
    <source>
        <dbReference type="SMART" id="SM01002"/>
    </source>
</evidence>
<organism evidence="6 7">
    <name type="scientific">Rubrivirga marina</name>
    <dbReference type="NCBI Taxonomy" id="1196024"/>
    <lineage>
        <taxon>Bacteria</taxon>
        <taxon>Pseudomonadati</taxon>
        <taxon>Rhodothermota</taxon>
        <taxon>Rhodothermia</taxon>
        <taxon>Rhodothermales</taxon>
        <taxon>Rubricoccaceae</taxon>
        <taxon>Rubrivirga</taxon>
    </lineage>
</organism>
<proteinExistence type="inferred from homology"/>
<dbReference type="GO" id="GO:0005886">
    <property type="term" value="C:plasma membrane"/>
    <property type="evidence" value="ECO:0007669"/>
    <property type="project" value="TreeGrafter"/>
</dbReference>
<evidence type="ECO:0000313" key="7">
    <source>
        <dbReference type="Proteomes" id="UP000216339"/>
    </source>
</evidence>
<dbReference type="CDD" id="cd05305">
    <property type="entry name" value="L-AlaDH"/>
    <property type="match status" value="1"/>
</dbReference>
<dbReference type="InterPro" id="IPR007886">
    <property type="entry name" value="AlaDH/PNT_N"/>
</dbReference>
<dbReference type="EMBL" id="MQWD01000001">
    <property type="protein sequence ID" value="PAP76725.1"/>
    <property type="molecule type" value="Genomic_DNA"/>
</dbReference>
<dbReference type="SUPFAM" id="SSF52283">
    <property type="entry name" value="Formate/glycerate dehydrogenase catalytic domain-like"/>
    <property type="match status" value="1"/>
</dbReference>
<reference evidence="6 7" key="1">
    <citation type="submission" date="2016-11" db="EMBL/GenBank/DDBJ databases">
        <title>Study of marine rhodopsin-containing bacteria.</title>
        <authorList>
            <person name="Yoshizawa S."/>
            <person name="Kumagai Y."/>
            <person name="Kogure K."/>
        </authorList>
    </citation>
    <scope>NUCLEOTIDE SEQUENCE [LARGE SCALE GENOMIC DNA]</scope>
    <source>
        <strain evidence="6 7">SAORIC-28</strain>
    </source>
</reference>
<comment type="caution">
    <text evidence="6">The sequence shown here is derived from an EMBL/GenBank/DDBJ whole genome shotgun (WGS) entry which is preliminary data.</text>
</comment>
<dbReference type="GO" id="GO:0042853">
    <property type="term" value="P:L-alanine catabolic process"/>
    <property type="evidence" value="ECO:0007669"/>
    <property type="project" value="InterPro"/>
</dbReference>
<evidence type="ECO:0000256" key="1">
    <source>
        <dbReference type="ARBA" id="ARBA00005689"/>
    </source>
</evidence>
<dbReference type="Proteomes" id="UP000216339">
    <property type="component" value="Unassembled WGS sequence"/>
</dbReference>
<dbReference type="SMART" id="SM01003">
    <property type="entry name" value="AlaDh_PNT_N"/>
    <property type="match status" value="1"/>
</dbReference>
<accession>A0A271J195</accession>
<protein>
    <recommendedName>
        <fullName evidence="2">alanine dehydrogenase</fullName>
        <ecNumber evidence="2">1.4.1.1</ecNumber>
    </recommendedName>
</protein>
<dbReference type="InterPro" id="IPR008141">
    <property type="entry name" value="Ala_DH"/>
</dbReference>
<dbReference type="Pfam" id="PF01262">
    <property type="entry name" value="AlaDh_PNT_C"/>
    <property type="match status" value="1"/>
</dbReference>
<evidence type="ECO:0000313" key="6">
    <source>
        <dbReference type="EMBL" id="PAP76725.1"/>
    </source>
</evidence>
<dbReference type="InterPro" id="IPR036291">
    <property type="entry name" value="NAD(P)-bd_dom_sf"/>
</dbReference>
<evidence type="ECO:0000256" key="2">
    <source>
        <dbReference type="ARBA" id="ARBA00012897"/>
    </source>
</evidence>
<keyword evidence="3" id="KW-0560">Oxidoreductase</keyword>
<dbReference type="PANTHER" id="PTHR42795:SF1">
    <property type="entry name" value="ALANINE DEHYDROGENASE"/>
    <property type="match status" value="1"/>
</dbReference>
<dbReference type="InterPro" id="IPR007698">
    <property type="entry name" value="AlaDH/PNT_NAD(H)-bd"/>
</dbReference>
<dbReference type="EC" id="1.4.1.1" evidence="2"/>
<dbReference type="SUPFAM" id="SSF51735">
    <property type="entry name" value="NAD(P)-binding Rossmann-fold domains"/>
    <property type="match status" value="1"/>
</dbReference>
<evidence type="ECO:0000259" key="5">
    <source>
        <dbReference type="SMART" id="SM01003"/>
    </source>
</evidence>
<dbReference type="SMART" id="SM01002">
    <property type="entry name" value="AlaDh_PNT_C"/>
    <property type="match status" value="1"/>
</dbReference>
<gene>
    <name evidence="6" type="ORF">BSZ37_09880</name>
</gene>
<feature type="domain" description="Alanine dehydrogenase/pyridine nucleotide transhydrogenase NAD(H)-binding" evidence="4">
    <location>
        <begin position="180"/>
        <end position="328"/>
    </location>
</feature>
<evidence type="ECO:0000256" key="3">
    <source>
        <dbReference type="ARBA" id="ARBA00023002"/>
    </source>
</evidence>
<dbReference type="RefSeq" id="WP_095510390.1">
    <property type="nucleotide sequence ID" value="NZ_MQWD01000001.1"/>
</dbReference>
<name>A0A271J195_9BACT</name>
<keyword evidence="7" id="KW-1185">Reference proteome</keyword>
<dbReference type="Gene3D" id="3.40.50.720">
    <property type="entry name" value="NAD(P)-binding Rossmann-like Domain"/>
    <property type="match status" value="2"/>
</dbReference>
<comment type="similarity">
    <text evidence="1">Belongs to the AlaDH/PNT family.</text>
</comment>